<dbReference type="RefSeq" id="WP_073457217.1">
    <property type="nucleotide sequence ID" value="NZ_FRAP01000008.1"/>
</dbReference>
<reference evidence="3 4" key="1">
    <citation type="submission" date="2016-11" db="EMBL/GenBank/DDBJ databases">
        <authorList>
            <person name="Jaros S."/>
            <person name="Januszkiewicz K."/>
            <person name="Wedrychowicz H."/>
        </authorList>
    </citation>
    <scope>NUCLEOTIDE SEQUENCE [LARGE SCALE GENOMIC DNA]</scope>
    <source>
        <strain evidence="3 4">DSM 43832</strain>
    </source>
</reference>
<feature type="transmembrane region" description="Helical" evidence="2">
    <location>
        <begin position="102"/>
        <end position="121"/>
    </location>
</feature>
<feature type="compositionally biased region" description="Basic and acidic residues" evidence="1">
    <location>
        <begin position="279"/>
        <end position="288"/>
    </location>
</feature>
<dbReference type="STRING" id="1848.SAMN05443637_108109"/>
<evidence type="ECO:0000256" key="1">
    <source>
        <dbReference type="SAM" id="MobiDB-lite"/>
    </source>
</evidence>
<feature type="transmembrane region" description="Helical" evidence="2">
    <location>
        <begin position="20"/>
        <end position="45"/>
    </location>
</feature>
<proteinExistence type="predicted"/>
<evidence type="ECO:0008006" key="5">
    <source>
        <dbReference type="Google" id="ProtNLM"/>
    </source>
</evidence>
<sequence>MNRRQDRVGTDEPRRDLGRLALGIAVVLGFTAVAILATIVLAAAFDVDFDDLSRDPTSVFKGPEYAGWLSNLVAVVWLVPATCALFTAAVLRSARRSGAPMFLTAGLLGAVMAADDIFLGHEFLDGAIGLPTLVLPVIYGIGVVAFGLVFHRALGLDLLLLALAAVCWTAAVVIVEITARHGQLLPTALKLTGVGFWALLVVRLAFAALRTTPAEPEPEPDPEPAPTRVAEPVRPAPPSPAQSSPAPAPPAPSLADAETQRLPITAPAEPRPGRHARHSRDDDGQHGG</sequence>
<feature type="transmembrane region" description="Helical" evidence="2">
    <location>
        <begin position="191"/>
        <end position="209"/>
    </location>
</feature>
<accession>A0A1M6TL50</accession>
<evidence type="ECO:0000313" key="4">
    <source>
        <dbReference type="Proteomes" id="UP000184363"/>
    </source>
</evidence>
<evidence type="ECO:0000256" key="2">
    <source>
        <dbReference type="SAM" id="Phobius"/>
    </source>
</evidence>
<feature type="compositionally biased region" description="Pro residues" evidence="1">
    <location>
        <begin position="234"/>
        <end position="252"/>
    </location>
</feature>
<feature type="transmembrane region" description="Helical" evidence="2">
    <location>
        <begin position="65"/>
        <end position="90"/>
    </location>
</feature>
<dbReference type="AlphaFoldDB" id="A0A1M6TL50"/>
<feature type="region of interest" description="Disordered" evidence="1">
    <location>
        <begin position="213"/>
        <end position="288"/>
    </location>
</feature>
<name>A0A1M6TL50_PSETH</name>
<dbReference type="Proteomes" id="UP000184363">
    <property type="component" value="Unassembled WGS sequence"/>
</dbReference>
<feature type="transmembrane region" description="Helical" evidence="2">
    <location>
        <begin position="158"/>
        <end position="179"/>
    </location>
</feature>
<keyword evidence="2" id="KW-1133">Transmembrane helix</keyword>
<gene>
    <name evidence="3" type="ORF">SAMN05443637_108109</name>
</gene>
<evidence type="ECO:0000313" key="3">
    <source>
        <dbReference type="EMBL" id="SHK57664.1"/>
    </source>
</evidence>
<feature type="transmembrane region" description="Helical" evidence="2">
    <location>
        <begin position="133"/>
        <end position="151"/>
    </location>
</feature>
<organism evidence="3 4">
    <name type="scientific">Pseudonocardia thermophila</name>
    <dbReference type="NCBI Taxonomy" id="1848"/>
    <lineage>
        <taxon>Bacteria</taxon>
        <taxon>Bacillati</taxon>
        <taxon>Actinomycetota</taxon>
        <taxon>Actinomycetes</taxon>
        <taxon>Pseudonocardiales</taxon>
        <taxon>Pseudonocardiaceae</taxon>
        <taxon>Pseudonocardia</taxon>
    </lineage>
</organism>
<keyword evidence="4" id="KW-1185">Reference proteome</keyword>
<keyword evidence="2" id="KW-0812">Transmembrane</keyword>
<dbReference type="EMBL" id="FRAP01000008">
    <property type="protein sequence ID" value="SHK57664.1"/>
    <property type="molecule type" value="Genomic_DNA"/>
</dbReference>
<keyword evidence="2" id="KW-0472">Membrane</keyword>
<dbReference type="OrthoDB" id="5195524at2"/>
<protein>
    <recommendedName>
        <fullName evidence="5">DUF998 domain-containing protein</fullName>
    </recommendedName>
</protein>